<dbReference type="AlphaFoldDB" id="A0A1I3IU32"/>
<keyword evidence="2" id="KW-1185">Reference proteome</keyword>
<dbReference type="EMBL" id="FOQO01000004">
    <property type="protein sequence ID" value="SFI51350.1"/>
    <property type="molecule type" value="Genomic_DNA"/>
</dbReference>
<name>A0A1I3IU32_9SPHI</name>
<gene>
    <name evidence="1" type="ORF">SAMN05444682_104213</name>
</gene>
<dbReference type="SUPFAM" id="SSF47413">
    <property type="entry name" value="lambda repressor-like DNA-binding domains"/>
    <property type="match status" value="1"/>
</dbReference>
<proteinExistence type="predicted"/>
<accession>A0A1I3IU32</accession>
<dbReference type="Proteomes" id="UP000198670">
    <property type="component" value="Unassembled WGS sequence"/>
</dbReference>
<reference evidence="1 2" key="1">
    <citation type="submission" date="2016-10" db="EMBL/GenBank/DDBJ databases">
        <authorList>
            <person name="de Groot N.N."/>
        </authorList>
    </citation>
    <scope>NUCLEOTIDE SEQUENCE [LARGE SCALE GENOMIC DNA]</scope>
    <source>
        <strain evidence="1 2">RK1</strain>
    </source>
</reference>
<dbReference type="GO" id="GO:0003677">
    <property type="term" value="F:DNA binding"/>
    <property type="evidence" value="ECO:0007669"/>
    <property type="project" value="InterPro"/>
</dbReference>
<protein>
    <recommendedName>
        <fullName evidence="3">HTH cro/C1-type domain-containing protein</fullName>
    </recommendedName>
</protein>
<evidence type="ECO:0008006" key="3">
    <source>
        <dbReference type="Google" id="ProtNLM"/>
    </source>
</evidence>
<dbReference type="InterPro" id="IPR010982">
    <property type="entry name" value="Lambda_DNA-bd_dom_sf"/>
</dbReference>
<dbReference type="STRING" id="1477437.SAMN05444682_104213"/>
<dbReference type="Gene3D" id="1.10.260.40">
    <property type="entry name" value="lambda repressor-like DNA-binding domains"/>
    <property type="match status" value="1"/>
</dbReference>
<evidence type="ECO:0000313" key="1">
    <source>
        <dbReference type="EMBL" id="SFI51350.1"/>
    </source>
</evidence>
<sequence>MGELTLAEKTQTAVKMKLAAELDDLIRQRGLSKSDFTDCVGKHPSEITNWLSGMHNFTSETLSEIAVSQL</sequence>
<evidence type="ECO:0000313" key="2">
    <source>
        <dbReference type="Proteomes" id="UP000198670"/>
    </source>
</evidence>
<organism evidence="1 2">
    <name type="scientific">Parapedobacter indicus</name>
    <dbReference type="NCBI Taxonomy" id="1477437"/>
    <lineage>
        <taxon>Bacteria</taxon>
        <taxon>Pseudomonadati</taxon>
        <taxon>Bacteroidota</taxon>
        <taxon>Sphingobacteriia</taxon>
        <taxon>Sphingobacteriales</taxon>
        <taxon>Sphingobacteriaceae</taxon>
        <taxon>Parapedobacter</taxon>
    </lineage>
</organism>